<dbReference type="FunFam" id="3.30.200.20:FF:000142">
    <property type="entry name" value="Cysteine-rich receptor-like protein kinase 10"/>
    <property type="match status" value="1"/>
</dbReference>
<dbReference type="PANTHER" id="PTHR27002:SF1073">
    <property type="entry name" value="CYSTEINE-RICH RECEPTOR-LIKE PROTEIN KINASE 29"/>
    <property type="match status" value="1"/>
</dbReference>
<keyword evidence="13" id="KW-0675">Receptor</keyword>
<keyword evidence="14" id="KW-0325">Glycoprotein</keyword>
<keyword evidence="6" id="KW-0732">Signal</keyword>
<evidence type="ECO:0000256" key="12">
    <source>
        <dbReference type="ARBA" id="ARBA00023136"/>
    </source>
</evidence>
<dbReference type="Gene3D" id="1.10.510.10">
    <property type="entry name" value="Transferase(Phosphotransferase) domain 1"/>
    <property type="match status" value="1"/>
</dbReference>
<evidence type="ECO:0000256" key="8">
    <source>
        <dbReference type="ARBA" id="ARBA00022741"/>
    </source>
</evidence>
<dbReference type="GO" id="GO:0005524">
    <property type="term" value="F:ATP binding"/>
    <property type="evidence" value="ECO:0007669"/>
    <property type="project" value="UniProtKB-UniRule"/>
</dbReference>
<evidence type="ECO:0000256" key="13">
    <source>
        <dbReference type="ARBA" id="ARBA00023170"/>
    </source>
</evidence>
<dbReference type="Pfam" id="PF01657">
    <property type="entry name" value="Stress-antifung"/>
    <property type="match status" value="1"/>
</dbReference>
<feature type="domain" description="Gnk2-homologous" evidence="21">
    <location>
        <begin position="6"/>
        <end position="111"/>
    </location>
</feature>
<dbReference type="CDD" id="cd23509">
    <property type="entry name" value="Gnk2-like"/>
    <property type="match status" value="1"/>
</dbReference>
<evidence type="ECO:0000256" key="2">
    <source>
        <dbReference type="ARBA" id="ARBA00012513"/>
    </source>
</evidence>
<protein>
    <recommendedName>
        <fullName evidence="2">non-specific serine/threonine protein kinase</fullName>
        <ecNumber evidence="2">2.7.11.1</ecNumber>
    </recommendedName>
</protein>
<accession>A0AAV5LX83</accession>
<evidence type="ECO:0000256" key="11">
    <source>
        <dbReference type="ARBA" id="ARBA00022989"/>
    </source>
</evidence>
<dbReference type="GO" id="GO:0004674">
    <property type="term" value="F:protein serine/threonine kinase activity"/>
    <property type="evidence" value="ECO:0007669"/>
    <property type="project" value="UniProtKB-KW"/>
</dbReference>
<dbReference type="InterPro" id="IPR002902">
    <property type="entry name" value="GNK2"/>
</dbReference>
<dbReference type="SUPFAM" id="SSF56112">
    <property type="entry name" value="Protein kinase-like (PK-like)"/>
    <property type="match status" value="1"/>
</dbReference>
<keyword evidence="23" id="KW-1185">Reference proteome</keyword>
<evidence type="ECO:0000256" key="7">
    <source>
        <dbReference type="ARBA" id="ARBA00022737"/>
    </source>
</evidence>
<proteinExistence type="predicted"/>
<keyword evidence="7" id="KW-0677">Repeat</keyword>
<dbReference type="FunFam" id="1.10.510.10:FF:001023">
    <property type="entry name" value="Os07g0541700 protein"/>
    <property type="match status" value="1"/>
</dbReference>
<evidence type="ECO:0000256" key="17">
    <source>
        <dbReference type="PROSITE-ProRule" id="PRU10141"/>
    </source>
</evidence>
<organism evidence="22 23">
    <name type="scientific">Rubroshorea leprosula</name>
    <dbReference type="NCBI Taxonomy" id="152421"/>
    <lineage>
        <taxon>Eukaryota</taxon>
        <taxon>Viridiplantae</taxon>
        <taxon>Streptophyta</taxon>
        <taxon>Embryophyta</taxon>
        <taxon>Tracheophyta</taxon>
        <taxon>Spermatophyta</taxon>
        <taxon>Magnoliopsida</taxon>
        <taxon>eudicotyledons</taxon>
        <taxon>Gunneridae</taxon>
        <taxon>Pentapetalae</taxon>
        <taxon>rosids</taxon>
        <taxon>malvids</taxon>
        <taxon>Malvales</taxon>
        <taxon>Dipterocarpaceae</taxon>
        <taxon>Rubroshorea</taxon>
    </lineage>
</organism>
<evidence type="ECO:0000256" key="10">
    <source>
        <dbReference type="ARBA" id="ARBA00022840"/>
    </source>
</evidence>
<feature type="compositionally biased region" description="Pro residues" evidence="18">
    <location>
        <begin position="123"/>
        <end position="136"/>
    </location>
</feature>
<dbReference type="Gene3D" id="3.30.200.20">
    <property type="entry name" value="Phosphorylase Kinase, domain 1"/>
    <property type="match status" value="1"/>
</dbReference>
<dbReference type="Pfam" id="PF07714">
    <property type="entry name" value="PK_Tyr_Ser-Thr"/>
    <property type="match status" value="1"/>
</dbReference>
<dbReference type="InterPro" id="IPR000719">
    <property type="entry name" value="Prot_kinase_dom"/>
</dbReference>
<dbReference type="PROSITE" id="PS00107">
    <property type="entry name" value="PROTEIN_KINASE_ATP"/>
    <property type="match status" value="1"/>
</dbReference>
<keyword evidence="3" id="KW-0723">Serine/threonine-protein kinase</keyword>
<evidence type="ECO:0000256" key="5">
    <source>
        <dbReference type="ARBA" id="ARBA00022692"/>
    </source>
</evidence>
<keyword evidence="11 19" id="KW-1133">Transmembrane helix</keyword>
<keyword evidence="8 17" id="KW-0547">Nucleotide-binding</keyword>
<dbReference type="EMBL" id="BPVZ01000152">
    <property type="protein sequence ID" value="GKV41773.1"/>
    <property type="molecule type" value="Genomic_DNA"/>
</dbReference>
<reference evidence="22 23" key="1">
    <citation type="journal article" date="2021" name="Commun. Biol.">
        <title>The genome of Shorea leprosula (Dipterocarpaceae) highlights the ecological relevance of drought in aseasonal tropical rainforests.</title>
        <authorList>
            <person name="Ng K.K.S."/>
            <person name="Kobayashi M.J."/>
            <person name="Fawcett J.A."/>
            <person name="Hatakeyama M."/>
            <person name="Paape T."/>
            <person name="Ng C.H."/>
            <person name="Ang C.C."/>
            <person name="Tnah L.H."/>
            <person name="Lee C.T."/>
            <person name="Nishiyama T."/>
            <person name="Sese J."/>
            <person name="O'Brien M.J."/>
            <person name="Copetti D."/>
            <person name="Mohd Noor M.I."/>
            <person name="Ong R.C."/>
            <person name="Putra M."/>
            <person name="Sireger I.Z."/>
            <person name="Indrioko S."/>
            <person name="Kosugi Y."/>
            <person name="Izuno A."/>
            <person name="Isagi Y."/>
            <person name="Lee S.L."/>
            <person name="Shimizu K.K."/>
        </authorList>
    </citation>
    <scope>NUCLEOTIDE SEQUENCE [LARGE SCALE GENOMIC DNA]</scope>
    <source>
        <strain evidence="22">214</strain>
    </source>
</reference>
<feature type="domain" description="Protein kinase" evidence="20">
    <location>
        <begin position="187"/>
        <end position="336"/>
    </location>
</feature>
<evidence type="ECO:0000256" key="14">
    <source>
        <dbReference type="ARBA" id="ARBA00023180"/>
    </source>
</evidence>
<sequence>METDPDDKLWKVDSQARPRDDNDFDRAMSFLLKNLSVRAATGGPLFKFAAGLTESSQRIYAMVQCTRDLSQQNCSACLATGSNRMRAICYGITGCRIVQPSCFLRYEINLFLDNPANITIVPFSPPSPSPTEPSPSPTEGKGNNTSHTTRTIIISVGALLLVVQLLVLWIIFRQRKAKETVETTNNFSEENKLGQGGFGTVYKGRLPIGQDIAVKRFSSNSRQGDEEFKNEVLLVAKLQHRNLVRLIGFCLEGEERLLIYEFVPNSSLDQFIFDPIKRAQLDWERRYRIILGITCGLLYLHEDSHFRIVHRDLKAMVEKIVGLKMGVHGTSEAGKV</sequence>
<dbReference type="AlphaFoldDB" id="A0AAV5LX83"/>
<evidence type="ECO:0000256" key="16">
    <source>
        <dbReference type="ARBA" id="ARBA00048679"/>
    </source>
</evidence>
<evidence type="ECO:0000313" key="22">
    <source>
        <dbReference type="EMBL" id="GKV41773.1"/>
    </source>
</evidence>
<feature type="binding site" evidence="17">
    <location>
        <position position="215"/>
    </location>
    <ligand>
        <name>ATP</name>
        <dbReference type="ChEBI" id="CHEBI:30616"/>
    </ligand>
</feature>
<dbReference type="EC" id="2.7.11.1" evidence="2"/>
<keyword evidence="4" id="KW-0808">Transferase</keyword>
<feature type="transmembrane region" description="Helical" evidence="19">
    <location>
        <begin position="152"/>
        <end position="172"/>
    </location>
</feature>
<evidence type="ECO:0000256" key="6">
    <source>
        <dbReference type="ARBA" id="ARBA00022729"/>
    </source>
</evidence>
<dbReference type="Gene3D" id="3.30.430.20">
    <property type="entry name" value="Gnk2 domain, C-X8-C-X2-C motif"/>
    <property type="match status" value="1"/>
</dbReference>
<dbReference type="InterPro" id="IPR001245">
    <property type="entry name" value="Ser-Thr/Tyr_kinase_cat_dom"/>
</dbReference>
<keyword evidence="12 19" id="KW-0472">Membrane</keyword>
<keyword evidence="9" id="KW-0418">Kinase</keyword>
<dbReference type="Proteomes" id="UP001054252">
    <property type="component" value="Unassembled WGS sequence"/>
</dbReference>
<keyword evidence="5 19" id="KW-0812">Transmembrane</keyword>
<evidence type="ECO:0000256" key="9">
    <source>
        <dbReference type="ARBA" id="ARBA00022777"/>
    </source>
</evidence>
<evidence type="ECO:0000256" key="18">
    <source>
        <dbReference type="SAM" id="MobiDB-lite"/>
    </source>
</evidence>
<dbReference type="InterPro" id="IPR017441">
    <property type="entry name" value="Protein_kinase_ATP_BS"/>
</dbReference>
<dbReference type="PROSITE" id="PS51473">
    <property type="entry name" value="GNK2"/>
    <property type="match status" value="1"/>
</dbReference>
<comment type="catalytic activity">
    <reaction evidence="16">
        <text>L-seryl-[protein] + ATP = O-phospho-L-seryl-[protein] + ADP + H(+)</text>
        <dbReference type="Rhea" id="RHEA:17989"/>
        <dbReference type="Rhea" id="RHEA-COMP:9863"/>
        <dbReference type="Rhea" id="RHEA-COMP:11604"/>
        <dbReference type="ChEBI" id="CHEBI:15378"/>
        <dbReference type="ChEBI" id="CHEBI:29999"/>
        <dbReference type="ChEBI" id="CHEBI:30616"/>
        <dbReference type="ChEBI" id="CHEBI:83421"/>
        <dbReference type="ChEBI" id="CHEBI:456216"/>
        <dbReference type="EC" id="2.7.11.1"/>
    </reaction>
</comment>
<feature type="region of interest" description="Disordered" evidence="18">
    <location>
        <begin position="122"/>
        <end position="146"/>
    </location>
</feature>
<evidence type="ECO:0000259" key="21">
    <source>
        <dbReference type="PROSITE" id="PS51473"/>
    </source>
</evidence>
<keyword evidence="10 17" id="KW-0067">ATP-binding</keyword>
<evidence type="ECO:0000259" key="20">
    <source>
        <dbReference type="PROSITE" id="PS50011"/>
    </source>
</evidence>
<comment type="subcellular location">
    <subcellularLocation>
        <location evidence="1">Membrane</location>
        <topology evidence="1">Single-pass membrane protein</topology>
    </subcellularLocation>
</comment>
<name>A0AAV5LX83_9ROSI</name>
<dbReference type="GO" id="GO:0005886">
    <property type="term" value="C:plasma membrane"/>
    <property type="evidence" value="ECO:0007669"/>
    <property type="project" value="TreeGrafter"/>
</dbReference>
<gene>
    <name evidence="22" type="ORF">SLEP1_g49265</name>
</gene>
<comment type="catalytic activity">
    <reaction evidence="15">
        <text>L-threonyl-[protein] + ATP = O-phospho-L-threonyl-[protein] + ADP + H(+)</text>
        <dbReference type="Rhea" id="RHEA:46608"/>
        <dbReference type="Rhea" id="RHEA-COMP:11060"/>
        <dbReference type="Rhea" id="RHEA-COMP:11605"/>
        <dbReference type="ChEBI" id="CHEBI:15378"/>
        <dbReference type="ChEBI" id="CHEBI:30013"/>
        <dbReference type="ChEBI" id="CHEBI:30616"/>
        <dbReference type="ChEBI" id="CHEBI:61977"/>
        <dbReference type="ChEBI" id="CHEBI:456216"/>
        <dbReference type="EC" id="2.7.11.1"/>
    </reaction>
</comment>
<dbReference type="InterPro" id="IPR011009">
    <property type="entry name" value="Kinase-like_dom_sf"/>
</dbReference>
<evidence type="ECO:0000256" key="3">
    <source>
        <dbReference type="ARBA" id="ARBA00022527"/>
    </source>
</evidence>
<evidence type="ECO:0000313" key="23">
    <source>
        <dbReference type="Proteomes" id="UP001054252"/>
    </source>
</evidence>
<dbReference type="PANTHER" id="PTHR27002">
    <property type="entry name" value="RECEPTOR-LIKE SERINE/THREONINE-PROTEIN KINASE SD1-8"/>
    <property type="match status" value="1"/>
</dbReference>
<comment type="caution">
    <text evidence="22">The sequence shown here is derived from an EMBL/GenBank/DDBJ whole genome shotgun (WGS) entry which is preliminary data.</text>
</comment>
<evidence type="ECO:0000256" key="1">
    <source>
        <dbReference type="ARBA" id="ARBA00004167"/>
    </source>
</evidence>
<evidence type="ECO:0000256" key="4">
    <source>
        <dbReference type="ARBA" id="ARBA00022679"/>
    </source>
</evidence>
<evidence type="ECO:0000256" key="19">
    <source>
        <dbReference type="SAM" id="Phobius"/>
    </source>
</evidence>
<evidence type="ECO:0000256" key="15">
    <source>
        <dbReference type="ARBA" id="ARBA00047899"/>
    </source>
</evidence>
<dbReference type="PROSITE" id="PS50011">
    <property type="entry name" value="PROTEIN_KINASE_DOM"/>
    <property type="match status" value="1"/>
</dbReference>
<dbReference type="InterPro" id="IPR038408">
    <property type="entry name" value="GNK2_sf"/>
</dbReference>